<protein>
    <submittedName>
        <fullName evidence="2">Uncharacterized protein</fullName>
    </submittedName>
</protein>
<evidence type="ECO:0000313" key="2">
    <source>
        <dbReference type="EMBL" id="KAF0897121.1"/>
    </source>
</evidence>
<gene>
    <name evidence="2" type="ORF">E2562_033672</name>
</gene>
<feature type="region of interest" description="Disordered" evidence="1">
    <location>
        <begin position="36"/>
        <end position="57"/>
    </location>
</feature>
<name>A0A6G1CAR2_9ORYZ</name>
<dbReference type="AlphaFoldDB" id="A0A6G1CAR2"/>
<comment type="caution">
    <text evidence="2">The sequence shown here is derived from an EMBL/GenBank/DDBJ whole genome shotgun (WGS) entry which is preliminary data.</text>
</comment>
<sequence>MAPKTFWDRKLACGQMSRRRAAAALPHLVRPTSCAPAGRPALTAGTDGRLPSPDRRGLTALDTRRAPWVTHGRRGAALLYALELPGIRNY</sequence>
<evidence type="ECO:0000256" key="1">
    <source>
        <dbReference type="SAM" id="MobiDB-lite"/>
    </source>
</evidence>
<dbReference type="Proteomes" id="UP000479710">
    <property type="component" value="Unassembled WGS sequence"/>
</dbReference>
<organism evidence="2 3">
    <name type="scientific">Oryza meyeriana var. granulata</name>
    <dbReference type="NCBI Taxonomy" id="110450"/>
    <lineage>
        <taxon>Eukaryota</taxon>
        <taxon>Viridiplantae</taxon>
        <taxon>Streptophyta</taxon>
        <taxon>Embryophyta</taxon>
        <taxon>Tracheophyta</taxon>
        <taxon>Spermatophyta</taxon>
        <taxon>Magnoliopsida</taxon>
        <taxon>Liliopsida</taxon>
        <taxon>Poales</taxon>
        <taxon>Poaceae</taxon>
        <taxon>BOP clade</taxon>
        <taxon>Oryzoideae</taxon>
        <taxon>Oryzeae</taxon>
        <taxon>Oryzinae</taxon>
        <taxon>Oryza</taxon>
        <taxon>Oryza meyeriana</taxon>
    </lineage>
</organism>
<reference evidence="2 3" key="1">
    <citation type="submission" date="2019-11" db="EMBL/GenBank/DDBJ databases">
        <title>Whole genome sequence of Oryza granulata.</title>
        <authorList>
            <person name="Li W."/>
        </authorList>
    </citation>
    <scope>NUCLEOTIDE SEQUENCE [LARGE SCALE GENOMIC DNA]</scope>
    <source>
        <strain evidence="3">cv. Menghai</strain>
        <tissue evidence="2">Leaf</tissue>
    </source>
</reference>
<proteinExistence type="predicted"/>
<accession>A0A6G1CAR2</accession>
<dbReference type="EMBL" id="SPHZ02000010">
    <property type="protein sequence ID" value="KAF0897121.1"/>
    <property type="molecule type" value="Genomic_DNA"/>
</dbReference>
<keyword evidence="3" id="KW-1185">Reference proteome</keyword>
<evidence type="ECO:0000313" key="3">
    <source>
        <dbReference type="Proteomes" id="UP000479710"/>
    </source>
</evidence>